<gene>
    <name evidence="2" type="ORF">BD289DRAFT_443089</name>
</gene>
<organism evidence="2 3">
    <name type="scientific">Coniella lustricola</name>
    <dbReference type="NCBI Taxonomy" id="2025994"/>
    <lineage>
        <taxon>Eukaryota</taxon>
        <taxon>Fungi</taxon>
        <taxon>Dikarya</taxon>
        <taxon>Ascomycota</taxon>
        <taxon>Pezizomycotina</taxon>
        <taxon>Sordariomycetes</taxon>
        <taxon>Sordariomycetidae</taxon>
        <taxon>Diaporthales</taxon>
        <taxon>Schizoparmaceae</taxon>
        <taxon>Coniella</taxon>
    </lineage>
</organism>
<dbReference type="InParanoid" id="A0A2T2ZXG1"/>
<evidence type="ECO:0000313" key="3">
    <source>
        <dbReference type="Proteomes" id="UP000241462"/>
    </source>
</evidence>
<sequence>MLINIARWEGLFSPLLLFFPPPGSSENKGPPQILSISLSRRRALNPSKSSSEHSDSNLSKRLVSRVSLQHCS</sequence>
<keyword evidence="3" id="KW-1185">Reference proteome</keyword>
<protein>
    <submittedName>
        <fullName evidence="2">Uncharacterized protein</fullName>
    </submittedName>
</protein>
<evidence type="ECO:0000256" key="1">
    <source>
        <dbReference type="SAM" id="MobiDB-lite"/>
    </source>
</evidence>
<reference evidence="2 3" key="1">
    <citation type="journal article" date="2018" name="Mycol. Prog.">
        <title>Coniella lustricola, a new species from submerged detritus.</title>
        <authorList>
            <person name="Raudabaugh D.B."/>
            <person name="Iturriaga T."/>
            <person name="Carver A."/>
            <person name="Mondo S."/>
            <person name="Pangilinan J."/>
            <person name="Lipzen A."/>
            <person name="He G."/>
            <person name="Amirebrahimi M."/>
            <person name="Grigoriev I.V."/>
            <person name="Miller A.N."/>
        </authorList>
    </citation>
    <scope>NUCLEOTIDE SEQUENCE [LARGE SCALE GENOMIC DNA]</scope>
    <source>
        <strain evidence="2 3">B22-T-1</strain>
    </source>
</reference>
<evidence type="ECO:0000313" key="2">
    <source>
        <dbReference type="EMBL" id="PSR78956.1"/>
    </source>
</evidence>
<dbReference type="Proteomes" id="UP000241462">
    <property type="component" value="Unassembled WGS sequence"/>
</dbReference>
<dbReference type="EMBL" id="KZ678583">
    <property type="protein sequence ID" value="PSR78956.1"/>
    <property type="molecule type" value="Genomic_DNA"/>
</dbReference>
<accession>A0A2T2ZXG1</accession>
<proteinExistence type="predicted"/>
<feature type="region of interest" description="Disordered" evidence="1">
    <location>
        <begin position="44"/>
        <end position="72"/>
    </location>
</feature>
<dbReference type="AlphaFoldDB" id="A0A2T2ZXG1"/>
<name>A0A2T2ZXG1_9PEZI</name>